<evidence type="ECO:0000313" key="3">
    <source>
        <dbReference type="Proteomes" id="UP000324550"/>
    </source>
</evidence>
<dbReference type="InterPro" id="IPR036873">
    <property type="entry name" value="Rhodanese-like_dom_sf"/>
</dbReference>
<dbReference type="Proteomes" id="UP000324550">
    <property type="component" value="Unassembled WGS sequence"/>
</dbReference>
<dbReference type="EMBL" id="VSFC01000052">
    <property type="protein sequence ID" value="TYA53114.1"/>
    <property type="molecule type" value="Genomic_DNA"/>
</dbReference>
<dbReference type="PANTHER" id="PTHR43031">
    <property type="entry name" value="FAD-DEPENDENT OXIDOREDUCTASE"/>
    <property type="match status" value="1"/>
</dbReference>
<dbReference type="NCBIfam" id="NF045521">
    <property type="entry name" value="rhoda_near_glyco"/>
    <property type="match status" value="1"/>
</dbReference>
<accession>A0A5D0G2Z2</accession>
<evidence type="ECO:0000313" key="2">
    <source>
        <dbReference type="EMBL" id="TYA53114.1"/>
    </source>
</evidence>
<feature type="domain" description="Rhodanese" evidence="1">
    <location>
        <begin position="47"/>
        <end position="138"/>
    </location>
</feature>
<dbReference type="InterPro" id="IPR050229">
    <property type="entry name" value="GlpE_sulfurtransferase"/>
</dbReference>
<dbReference type="Pfam" id="PF00581">
    <property type="entry name" value="Rhodanese"/>
    <property type="match status" value="1"/>
</dbReference>
<organism evidence="2 3">
    <name type="scientific">Formosa maritima</name>
    <dbReference type="NCBI Taxonomy" id="2592046"/>
    <lineage>
        <taxon>Bacteria</taxon>
        <taxon>Pseudomonadati</taxon>
        <taxon>Bacteroidota</taxon>
        <taxon>Flavobacteriia</taxon>
        <taxon>Flavobacteriales</taxon>
        <taxon>Flavobacteriaceae</taxon>
        <taxon>Formosa</taxon>
    </lineage>
</organism>
<evidence type="ECO:0000259" key="1">
    <source>
        <dbReference type="PROSITE" id="PS50206"/>
    </source>
</evidence>
<dbReference type="RefSeq" id="WP_148456213.1">
    <property type="nucleotide sequence ID" value="NZ_VSFC01000052.1"/>
</dbReference>
<dbReference type="Gene3D" id="3.40.250.10">
    <property type="entry name" value="Rhodanese-like domain"/>
    <property type="match status" value="1"/>
</dbReference>
<dbReference type="SMART" id="SM00450">
    <property type="entry name" value="RHOD"/>
    <property type="match status" value="1"/>
</dbReference>
<dbReference type="CDD" id="cd00158">
    <property type="entry name" value="RHOD"/>
    <property type="match status" value="1"/>
</dbReference>
<comment type="caution">
    <text evidence="2">The sequence shown here is derived from an EMBL/GenBank/DDBJ whole genome shotgun (WGS) entry which is preliminary data.</text>
</comment>
<dbReference type="InterPro" id="IPR001763">
    <property type="entry name" value="Rhodanese-like_dom"/>
</dbReference>
<dbReference type="SUPFAM" id="SSF52821">
    <property type="entry name" value="Rhodanese/Cell cycle control phosphatase"/>
    <property type="match status" value="1"/>
</dbReference>
<protein>
    <submittedName>
        <fullName evidence="2">Rhodanese-like domain-containing protein</fullName>
    </submittedName>
</protein>
<dbReference type="PROSITE" id="PS50206">
    <property type="entry name" value="RHODANESE_3"/>
    <property type="match status" value="1"/>
</dbReference>
<dbReference type="OrthoDB" id="598065at2"/>
<gene>
    <name evidence="2" type="ORF">FVF61_10665</name>
</gene>
<dbReference type="AlphaFoldDB" id="A0A5D0G2Z2"/>
<name>A0A5D0G2Z2_9FLAO</name>
<dbReference type="PANTHER" id="PTHR43031:SF18">
    <property type="entry name" value="RHODANESE-RELATED SULFURTRANSFERASES"/>
    <property type="match status" value="1"/>
</dbReference>
<keyword evidence="3" id="KW-1185">Reference proteome</keyword>
<proteinExistence type="predicted"/>
<reference evidence="2 3" key="1">
    <citation type="submission" date="2019-08" db="EMBL/GenBank/DDBJ databases">
        <title>Formosa sediminis sp. nov., isolated from marine sediment.</title>
        <authorList>
            <person name="Cao W.R."/>
        </authorList>
    </citation>
    <scope>NUCLEOTIDE SEQUENCE [LARGE SCALE GENOMIC DNA]</scope>
    <source>
        <strain evidence="2 3">1494</strain>
    </source>
</reference>
<sequence length="166" mass="19076">MKKQITFILAFLSGIQISFSQDSLSQLLNKYNTNNVPYISVEELAMPKNQAVILDAREPKEYQVSHIKDAIFVGFSEFDLENTKQLVGNKQQQIVIYCSLGIRSEDIAEKLSKAGYTNVFNLYGGIFEWKNKGFDVFDDTETKTEKIHGFSPEWSKWLLKGEKIYD</sequence>